<dbReference type="EMBL" id="OX458932">
    <property type="protein sequence ID" value="CAI9086794.1"/>
    <property type="molecule type" value="Genomic_DNA"/>
</dbReference>
<name>A0ABN8XLI7_9BACT</name>
<evidence type="ECO:0000256" key="1">
    <source>
        <dbReference type="SAM" id="Coils"/>
    </source>
</evidence>
<keyword evidence="3" id="KW-1185">Reference proteome</keyword>
<feature type="coiled-coil region" evidence="1">
    <location>
        <begin position="18"/>
        <end position="45"/>
    </location>
</feature>
<reference evidence="2" key="1">
    <citation type="submission" date="2023-03" db="EMBL/GenBank/DDBJ databases">
        <authorList>
            <person name="Cremers G."/>
            <person name="Picone N."/>
        </authorList>
    </citation>
    <scope>NUCLEOTIDE SEQUENCE</scope>
    <source>
        <strain evidence="2">Sample_alias</strain>
    </source>
</reference>
<proteinExistence type="predicted"/>
<sequence length="75" mass="9091">MALIVFYPIVHRIVEMRLTNWKEGIKRLEKTIQDISQNLTLINTQFFLFLFRFVRVEKPKRKHITPIRGQDLVHD</sequence>
<accession>A0ABN8XLI7</accession>
<organism evidence="2 3">
    <name type="scientific">Candidatus Methylacidiphilum fumarolicum</name>
    <dbReference type="NCBI Taxonomy" id="591154"/>
    <lineage>
        <taxon>Bacteria</taxon>
        <taxon>Pseudomonadati</taxon>
        <taxon>Verrucomicrobiota</taxon>
        <taxon>Methylacidiphilae</taxon>
        <taxon>Methylacidiphilales</taxon>
        <taxon>Methylacidiphilaceae</taxon>
        <taxon>Methylacidiphilum (ex Ratnadevi et al. 2023)</taxon>
    </lineage>
</organism>
<dbReference type="Proteomes" id="UP001161497">
    <property type="component" value="Chromosome"/>
</dbReference>
<evidence type="ECO:0000313" key="3">
    <source>
        <dbReference type="Proteomes" id="UP001161497"/>
    </source>
</evidence>
<evidence type="ECO:0000313" key="2">
    <source>
        <dbReference type="EMBL" id="CAI9086794.1"/>
    </source>
</evidence>
<gene>
    <name evidence="2" type="ORF">MFUM_2490</name>
</gene>
<keyword evidence="1" id="KW-0175">Coiled coil</keyword>
<protein>
    <submittedName>
        <fullName evidence="2">Uncharacterized protein</fullName>
    </submittedName>
</protein>